<dbReference type="AlphaFoldDB" id="A0A840P9C5"/>
<dbReference type="Pfam" id="PF13556">
    <property type="entry name" value="HTH_30"/>
    <property type="match status" value="1"/>
</dbReference>
<feature type="domain" description="PucR C-terminal helix-turn-helix" evidence="1">
    <location>
        <begin position="326"/>
        <end position="383"/>
    </location>
</feature>
<proteinExistence type="predicted"/>
<comment type="caution">
    <text evidence="2">The sequence shown here is derived from an EMBL/GenBank/DDBJ whole genome shotgun (WGS) entry which is preliminary data.</text>
</comment>
<dbReference type="PANTHER" id="PTHR33744">
    <property type="entry name" value="CARBOHYDRATE DIACID REGULATOR"/>
    <property type="match status" value="1"/>
</dbReference>
<protein>
    <recommendedName>
        <fullName evidence="1">PucR C-terminal helix-turn-helix domain-containing protein</fullName>
    </recommendedName>
</protein>
<dbReference type="InterPro" id="IPR025736">
    <property type="entry name" value="PucR_C-HTH_dom"/>
</dbReference>
<name>A0A840P9C5_9ACTN</name>
<dbReference type="InterPro" id="IPR042070">
    <property type="entry name" value="PucR_C-HTH_sf"/>
</dbReference>
<dbReference type="Proteomes" id="UP000578449">
    <property type="component" value="Unassembled WGS sequence"/>
</dbReference>
<evidence type="ECO:0000313" key="3">
    <source>
        <dbReference type="Proteomes" id="UP000578449"/>
    </source>
</evidence>
<evidence type="ECO:0000313" key="2">
    <source>
        <dbReference type="EMBL" id="MBB5134513.1"/>
    </source>
</evidence>
<dbReference type="Gene3D" id="1.10.10.2840">
    <property type="entry name" value="PucR C-terminal helix-turn-helix domain"/>
    <property type="match status" value="1"/>
</dbReference>
<dbReference type="PANTHER" id="PTHR33744:SF17">
    <property type="entry name" value="CONSERVED PROTEIN"/>
    <property type="match status" value="1"/>
</dbReference>
<gene>
    <name evidence="2" type="ORF">HNP84_004245</name>
</gene>
<sequence length="405" mass="43405">MDLPGVDLQEVLEGLAERLGRGVFADSVDGRLIAYSRQDARADQARIASILARRVAPELRAWQNRHGITTATGAVRLPANATLGIQARLCVPIRHGGRCLGYLWVPEDGEPLDGTALKATADAAAVLARLLGEPADAPGERDDLVRRLLEPDQPGASARDRLTGLDPSLIDAQVLVCAAVPTVRGRDRVRAMSATEFQSLGAALPRALRTDPAYVGCFVTTGHVTALSRHSSHGPSVLDRALRRAARRPFAIGVSDPTPLEVPAVREAYRQARVAAGAAALDPALPRILPWPDAGPYRILMRTTPPGPPDPVLASLERAGDSAAMLRTLETYLDLGCDVQRTAATLHLHRTTVYYRLGRIAEILGKDLRDGLVRSHLHLALKARRLNRAGIDLRAVTQAGSAVSL</sequence>
<dbReference type="InterPro" id="IPR051448">
    <property type="entry name" value="CdaR-like_regulators"/>
</dbReference>
<reference evidence="2 3" key="1">
    <citation type="submission" date="2020-08" db="EMBL/GenBank/DDBJ databases">
        <title>Genomic Encyclopedia of Type Strains, Phase IV (KMG-IV): sequencing the most valuable type-strain genomes for metagenomic binning, comparative biology and taxonomic classification.</title>
        <authorList>
            <person name="Goeker M."/>
        </authorList>
    </citation>
    <scope>NUCLEOTIDE SEQUENCE [LARGE SCALE GENOMIC DNA]</scope>
    <source>
        <strain evidence="2 3">DSM 45615</strain>
    </source>
</reference>
<keyword evidence="3" id="KW-1185">Reference proteome</keyword>
<dbReference type="RefSeq" id="WP_185051405.1">
    <property type="nucleotide sequence ID" value="NZ_BAABIX010000007.1"/>
</dbReference>
<organism evidence="2 3">
    <name type="scientific">Thermocatellispora tengchongensis</name>
    <dbReference type="NCBI Taxonomy" id="1073253"/>
    <lineage>
        <taxon>Bacteria</taxon>
        <taxon>Bacillati</taxon>
        <taxon>Actinomycetota</taxon>
        <taxon>Actinomycetes</taxon>
        <taxon>Streptosporangiales</taxon>
        <taxon>Streptosporangiaceae</taxon>
        <taxon>Thermocatellispora</taxon>
    </lineage>
</organism>
<dbReference type="EMBL" id="JACHGN010000008">
    <property type="protein sequence ID" value="MBB5134513.1"/>
    <property type="molecule type" value="Genomic_DNA"/>
</dbReference>
<accession>A0A840P9C5</accession>
<evidence type="ECO:0000259" key="1">
    <source>
        <dbReference type="Pfam" id="PF13556"/>
    </source>
</evidence>